<comment type="caution">
    <text evidence="5">The sequence shown here is derived from an EMBL/GenBank/DDBJ whole genome shotgun (WGS) entry which is preliminary data.</text>
</comment>
<dbReference type="InterPro" id="IPR039425">
    <property type="entry name" value="RNA_pol_sigma-70-like"/>
</dbReference>
<dbReference type="InterPro" id="IPR007627">
    <property type="entry name" value="RNA_pol_sigma70_r2"/>
</dbReference>
<name>A0ABP8MWE5_9BACT</name>
<protein>
    <recommendedName>
        <fullName evidence="4">RNA polymerase sigma-70 region 2 domain-containing protein</fullName>
    </recommendedName>
</protein>
<sequence>MDDSTQQPRAEQVGVDQGEVFVRLLLEHEPQVRAFLRGLLPTWNDVDEVVQEASLIAWRKFSDFEQGTAFGGWFLTIARFEALKHRRRIARTPLVFADDVWDLLAEESTQDEPQPLYRKHLEKCLAKMHPDKRDVLLRVHSAGVVIRDVAIQSGKSEQAFYKAIQRLRASLIDCVSKSIGIENA</sequence>
<dbReference type="Proteomes" id="UP001500840">
    <property type="component" value="Unassembled WGS sequence"/>
</dbReference>
<evidence type="ECO:0000313" key="5">
    <source>
        <dbReference type="EMBL" id="GAA4455598.1"/>
    </source>
</evidence>
<evidence type="ECO:0000256" key="2">
    <source>
        <dbReference type="ARBA" id="ARBA00023082"/>
    </source>
</evidence>
<evidence type="ECO:0000259" key="4">
    <source>
        <dbReference type="Pfam" id="PF04542"/>
    </source>
</evidence>
<dbReference type="RefSeq" id="WP_345323254.1">
    <property type="nucleotide sequence ID" value="NZ_BAABGA010000035.1"/>
</dbReference>
<keyword evidence="2" id="KW-0731">Sigma factor</keyword>
<dbReference type="EMBL" id="BAABGA010000035">
    <property type="protein sequence ID" value="GAA4455598.1"/>
    <property type="molecule type" value="Genomic_DNA"/>
</dbReference>
<dbReference type="Gene3D" id="1.10.1740.10">
    <property type="match status" value="1"/>
</dbReference>
<reference evidence="6" key="1">
    <citation type="journal article" date="2019" name="Int. J. Syst. Evol. Microbiol.">
        <title>The Global Catalogue of Microorganisms (GCM) 10K type strain sequencing project: providing services to taxonomists for standard genome sequencing and annotation.</title>
        <authorList>
            <consortium name="The Broad Institute Genomics Platform"/>
            <consortium name="The Broad Institute Genome Sequencing Center for Infectious Disease"/>
            <person name="Wu L."/>
            <person name="Ma J."/>
        </authorList>
    </citation>
    <scope>NUCLEOTIDE SEQUENCE [LARGE SCALE GENOMIC DNA]</scope>
    <source>
        <strain evidence="6">JCM 17759</strain>
    </source>
</reference>
<evidence type="ECO:0000256" key="1">
    <source>
        <dbReference type="ARBA" id="ARBA00023015"/>
    </source>
</evidence>
<dbReference type="InterPro" id="IPR013325">
    <property type="entry name" value="RNA_pol_sigma_r2"/>
</dbReference>
<dbReference type="InterPro" id="IPR014331">
    <property type="entry name" value="RNA_pol_sigma70_ECF_RHOBA"/>
</dbReference>
<gene>
    <name evidence="5" type="ORF">GCM10023156_29880</name>
</gene>
<organism evidence="5 6">
    <name type="scientific">Novipirellula rosea</name>
    <dbReference type="NCBI Taxonomy" id="1031540"/>
    <lineage>
        <taxon>Bacteria</taxon>
        <taxon>Pseudomonadati</taxon>
        <taxon>Planctomycetota</taxon>
        <taxon>Planctomycetia</taxon>
        <taxon>Pirellulales</taxon>
        <taxon>Pirellulaceae</taxon>
        <taxon>Novipirellula</taxon>
    </lineage>
</organism>
<dbReference type="InterPro" id="IPR014284">
    <property type="entry name" value="RNA_pol_sigma-70_dom"/>
</dbReference>
<accession>A0ABP8MWE5</accession>
<evidence type="ECO:0000256" key="3">
    <source>
        <dbReference type="ARBA" id="ARBA00023163"/>
    </source>
</evidence>
<dbReference type="NCBIfam" id="TIGR02937">
    <property type="entry name" value="sigma70-ECF"/>
    <property type="match status" value="1"/>
</dbReference>
<feature type="domain" description="RNA polymerase sigma-70 region 2" evidence="4">
    <location>
        <begin position="26"/>
        <end position="91"/>
    </location>
</feature>
<keyword evidence="6" id="KW-1185">Reference proteome</keyword>
<evidence type="ECO:0000313" key="6">
    <source>
        <dbReference type="Proteomes" id="UP001500840"/>
    </source>
</evidence>
<dbReference type="SUPFAM" id="SSF88946">
    <property type="entry name" value="Sigma2 domain of RNA polymerase sigma factors"/>
    <property type="match status" value="1"/>
</dbReference>
<keyword evidence="3" id="KW-0804">Transcription</keyword>
<keyword evidence="1" id="KW-0805">Transcription regulation</keyword>
<dbReference type="PANTHER" id="PTHR43133:SF51">
    <property type="entry name" value="RNA POLYMERASE SIGMA FACTOR"/>
    <property type="match status" value="1"/>
</dbReference>
<dbReference type="PANTHER" id="PTHR43133">
    <property type="entry name" value="RNA POLYMERASE ECF-TYPE SIGMA FACTO"/>
    <property type="match status" value="1"/>
</dbReference>
<dbReference type="Pfam" id="PF04542">
    <property type="entry name" value="Sigma70_r2"/>
    <property type="match status" value="1"/>
</dbReference>
<dbReference type="NCBIfam" id="TIGR02989">
    <property type="entry name" value="Sig-70_gvs1"/>
    <property type="match status" value="1"/>
</dbReference>
<proteinExistence type="predicted"/>